<dbReference type="Pfam" id="PF00069">
    <property type="entry name" value="Pkinase"/>
    <property type="match status" value="1"/>
</dbReference>
<keyword evidence="3 6" id="KW-0547">Nucleotide-binding</keyword>
<dbReference type="GO" id="GO:0003714">
    <property type="term" value="F:transcription corepressor activity"/>
    <property type="evidence" value="ECO:0000318"/>
    <property type="project" value="GO_Central"/>
</dbReference>
<dbReference type="SUPFAM" id="SSF56112">
    <property type="entry name" value="Protein kinase-like (PK-like)"/>
    <property type="match status" value="1"/>
</dbReference>
<evidence type="ECO:0000256" key="5">
    <source>
        <dbReference type="ARBA" id="ARBA00022840"/>
    </source>
</evidence>
<dbReference type="Gene3D" id="3.30.200.20">
    <property type="entry name" value="Phosphorylase Kinase, domain 1"/>
    <property type="match status" value="1"/>
</dbReference>
<feature type="binding site" evidence="6">
    <location>
        <position position="93"/>
    </location>
    <ligand>
        <name>ATP</name>
        <dbReference type="ChEBI" id="CHEBI:30616"/>
    </ligand>
</feature>
<dbReference type="PROSITE" id="PS00108">
    <property type="entry name" value="PROTEIN_KINASE_ST"/>
    <property type="match status" value="1"/>
</dbReference>
<evidence type="ECO:0000256" key="2">
    <source>
        <dbReference type="ARBA" id="ARBA00022679"/>
    </source>
</evidence>
<dbReference type="GO" id="GO:0045944">
    <property type="term" value="P:positive regulation of transcription by RNA polymerase II"/>
    <property type="evidence" value="ECO:0000318"/>
    <property type="project" value="GO_Central"/>
</dbReference>
<evidence type="ECO:0000256" key="1">
    <source>
        <dbReference type="ARBA" id="ARBA00022527"/>
    </source>
</evidence>
<dbReference type="GO" id="GO:0005634">
    <property type="term" value="C:nucleus"/>
    <property type="evidence" value="ECO:0000318"/>
    <property type="project" value="GO_Central"/>
</dbReference>
<reference evidence="9" key="3">
    <citation type="submission" date="2025-09" db="UniProtKB">
        <authorList>
            <consortium name="Ensembl"/>
        </authorList>
    </citation>
    <scope>IDENTIFICATION</scope>
    <source>
        <strain evidence="9">Hd-rR</strain>
    </source>
</reference>
<dbReference type="GO" id="GO:0004713">
    <property type="term" value="F:protein tyrosine kinase activity"/>
    <property type="evidence" value="ECO:0000318"/>
    <property type="project" value="GO_Central"/>
</dbReference>
<dbReference type="InterPro" id="IPR011009">
    <property type="entry name" value="Kinase-like_dom_sf"/>
</dbReference>
<keyword evidence="10" id="KW-1185">Reference proteome</keyword>
<reference evidence="9 10" key="1">
    <citation type="journal article" date="2007" name="Nature">
        <title>The medaka draft genome and insights into vertebrate genome evolution.</title>
        <authorList>
            <person name="Kasahara M."/>
            <person name="Naruse K."/>
            <person name="Sasaki S."/>
            <person name="Nakatani Y."/>
            <person name="Qu W."/>
            <person name="Ahsan B."/>
            <person name="Yamada T."/>
            <person name="Nagayasu Y."/>
            <person name="Doi K."/>
            <person name="Kasai Y."/>
            <person name="Jindo T."/>
            <person name="Kobayashi D."/>
            <person name="Shimada A."/>
            <person name="Toyoda A."/>
            <person name="Kuroki Y."/>
            <person name="Fujiyama A."/>
            <person name="Sasaki T."/>
            <person name="Shimizu A."/>
            <person name="Asakawa S."/>
            <person name="Shimizu N."/>
            <person name="Hashimoto S."/>
            <person name="Yang J."/>
            <person name="Lee Y."/>
            <person name="Matsushima K."/>
            <person name="Sugano S."/>
            <person name="Sakaizumi M."/>
            <person name="Narita T."/>
            <person name="Ohishi K."/>
            <person name="Haga S."/>
            <person name="Ohta F."/>
            <person name="Nomoto H."/>
            <person name="Nogata K."/>
            <person name="Morishita T."/>
            <person name="Endo T."/>
            <person name="Shin-I T."/>
            <person name="Takeda H."/>
            <person name="Morishita S."/>
            <person name="Kohara Y."/>
        </authorList>
    </citation>
    <scope>NUCLEOTIDE SEQUENCE [LARGE SCALE GENOMIC DNA]</scope>
    <source>
        <strain evidence="9 10">Hd-rR</strain>
    </source>
</reference>
<evidence type="ECO:0000313" key="10">
    <source>
        <dbReference type="Proteomes" id="UP000001038"/>
    </source>
</evidence>
<dbReference type="InterPro" id="IPR000719">
    <property type="entry name" value="Prot_kinase_dom"/>
</dbReference>
<dbReference type="GO" id="GO:0005737">
    <property type="term" value="C:cytoplasm"/>
    <property type="evidence" value="ECO:0000318"/>
    <property type="project" value="GO_Central"/>
</dbReference>
<keyword evidence="1 7" id="KW-0723">Serine/threonine-protein kinase</keyword>
<dbReference type="PROSITE" id="PS00107">
    <property type="entry name" value="PROTEIN_KINASE_ATP"/>
    <property type="match status" value="1"/>
</dbReference>
<sequence>MSSVSLSMALCRPSAGATQSVCRASLAFSHLSRFPEKRSLFSQTHSKMCDVQTGHFLMGSLGLYQVGKFLGRGSYGRVAECTKMGSNETFAIKIVDDLRAGSEEMEAMKIIRSLNPDQNNLIKIHECFQYKDYMCLVYEMLDESLEDFIGKRSFHPAHLCQIRAIAQQMLVALSGLESINVLHGDIKPDNIMFVDQITNPLKLKLIDFGLAVNPQELNVGTQMQINPFRAPEVILGLPLDVSVDMWSLAVVLATLYIGDVPFSYNSDYETIRGLVQLLGLPEDDLLHYGKFSYDFFTYEEESSQPGWRLNTPFEYSEATGEVVKGLNEIPDLDAMEDDHRAFLDLLRSMLAIDPRQRMTPSSALAHDFITMNHLSGERKASYAASAKHAMREAGIKDMEERFPTTSTDVLHDFPFDSVCNFDGQNCFGQPETEVWSGLRFEGRFSLNFHHFSLNSEEEVEGAETVH</sequence>
<evidence type="ECO:0000259" key="8">
    <source>
        <dbReference type="PROSITE" id="PS50011"/>
    </source>
</evidence>
<dbReference type="InterPro" id="IPR050494">
    <property type="entry name" value="Ser_Thr_dual-spec_kinase"/>
</dbReference>
<dbReference type="GeneTree" id="ENSGT00940000155356"/>
<dbReference type="Gene3D" id="1.10.510.10">
    <property type="entry name" value="Transferase(Phosphotransferase) domain 1"/>
    <property type="match status" value="1"/>
</dbReference>
<name>A0A3B3H3I9_ORYLA</name>
<dbReference type="PROSITE" id="PS50011">
    <property type="entry name" value="PROTEIN_KINASE_DOM"/>
    <property type="match status" value="1"/>
</dbReference>
<evidence type="ECO:0000256" key="6">
    <source>
        <dbReference type="PROSITE-ProRule" id="PRU10141"/>
    </source>
</evidence>
<evidence type="ECO:0000313" key="9">
    <source>
        <dbReference type="Ensembl" id="ENSORLP00000026451.1"/>
    </source>
</evidence>
<evidence type="ECO:0000256" key="4">
    <source>
        <dbReference type="ARBA" id="ARBA00022777"/>
    </source>
</evidence>
<organism evidence="9 10">
    <name type="scientific">Oryzias latipes</name>
    <name type="common">Japanese rice fish</name>
    <name type="synonym">Japanese killifish</name>
    <dbReference type="NCBI Taxonomy" id="8090"/>
    <lineage>
        <taxon>Eukaryota</taxon>
        <taxon>Metazoa</taxon>
        <taxon>Chordata</taxon>
        <taxon>Craniata</taxon>
        <taxon>Vertebrata</taxon>
        <taxon>Euteleostomi</taxon>
        <taxon>Actinopterygii</taxon>
        <taxon>Neopterygii</taxon>
        <taxon>Teleostei</taxon>
        <taxon>Neoteleostei</taxon>
        <taxon>Acanthomorphata</taxon>
        <taxon>Ovalentaria</taxon>
        <taxon>Atherinomorphae</taxon>
        <taxon>Beloniformes</taxon>
        <taxon>Adrianichthyidae</taxon>
        <taxon>Oryziinae</taxon>
        <taxon>Oryzias</taxon>
    </lineage>
</organism>
<keyword evidence="2" id="KW-0808">Transferase</keyword>
<dbReference type="SMART" id="SM00220">
    <property type="entry name" value="S_TKc"/>
    <property type="match status" value="1"/>
</dbReference>
<dbReference type="STRING" id="8090.ENSORLP00000026451"/>
<dbReference type="PANTHER" id="PTHR24058">
    <property type="entry name" value="DUAL SPECIFICITY PROTEIN KINASE"/>
    <property type="match status" value="1"/>
</dbReference>
<dbReference type="GO" id="GO:0046332">
    <property type="term" value="F:SMAD binding"/>
    <property type="evidence" value="ECO:0000318"/>
    <property type="project" value="GO_Central"/>
</dbReference>
<keyword evidence="5 6" id="KW-0067">ATP-binding</keyword>
<comment type="similarity">
    <text evidence="7">Belongs to the protein kinase superfamily.</text>
</comment>
<dbReference type="InterPro" id="IPR017441">
    <property type="entry name" value="Protein_kinase_ATP_BS"/>
</dbReference>
<dbReference type="Ensembl" id="ENSORLT00000042383.1">
    <property type="protein sequence ID" value="ENSORLP00000026451.1"/>
    <property type="gene ID" value="ENSORLG00000025217.1"/>
</dbReference>
<keyword evidence="4" id="KW-0418">Kinase</keyword>
<dbReference type="GO" id="GO:0004674">
    <property type="term" value="F:protein serine/threonine kinase activity"/>
    <property type="evidence" value="ECO:0000318"/>
    <property type="project" value="GO_Central"/>
</dbReference>
<dbReference type="PANTHER" id="PTHR24058:SF53">
    <property type="entry name" value="HOMEODOMAIN-INTERACTING PROTEIN KINASE 2"/>
    <property type="match status" value="1"/>
</dbReference>
<reference evidence="9" key="2">
    <citation type="submission" date="2025-08" db="UniProtKB">
        <authorList>
            <consortium name="Ensembl"/>
        </authorList>
    </citation>
    <scope>IDENTIFICATION</scope>
    <source>
        <strain evidence="9">Hd-rR</strain>
    </source>
</reference>
<dbReference type="Bgee" id="ENSORLG00000025217">
    <property type="expression patterns" value="Expressed in animal zygote and 1 other cell type or tissue"/>
</dbReference>
<accession>A0A3B3H3I9</accession>
<proteinExistence type="inferred from homology"/>
<feature type="domain" description="Protein kinase" evidence="8">
    <location>
        <begin position="64"/>
        <end position="369"/>
    </location>
</feature>
<dbReference type="AlphaFoldDB" id="A0A3B3H3I9"/>
<protein>
    <recommendedName>
        <fullName evidence="8">Protein kinase domain-containing protein</fullName>
    </recommendedName>
</protein>
<evidence type="ECO:0000256" key="3">
    <source>
        <dbReference type="ARBA" id="ARBA00022741"/>
    </source>
</evidence>
<dbReference type="GO" id="GO:0005524">
    <property type="term" value="F:ATP binding"/>
    <property type="evidence" value="ECO:0007669"/>
    <property type="project" value="UniProtKB-UniRule"/>
</dbReference>
<dbReference type="InterPro" id="IPR008271">
    <property type="entry name" value="Ser/Thr_kinase_AS"/>
</dbReference>
<dbReference type="GO" id="GO:0007224">
    <property type="term" value="P:smoothened signaling pathway"/>
    <property type="evidence" value="ECO:0000318"/>
    <property type="project" value="GO_Central"/>
</dbReference>
<dbReference type="InParanoid" id="A0A3B3H3I9"/>
<evidence type="ECO:0000256" key="7">
    <source>
        <dbReference type="RuleBase" id="RU000304"/>
    </source>
</evidence>
<dbReference type="Proteomes" id="UP000001038">
    <property type="component" value="Chromosome 7"/>
</dbReference>
<dbReference type="GO" id="GO:0042771">
    <property type="term" value="P:intrinsic apoptotic signaling pathway in response to DNA damage by p53 class mediator"/>
    <property type="evidence" value="ECO:0000318"/>
    <property type="project" value="GO_Central"/>
</dbReference>